<organism evidence="1">
    <name type="scientific">marine metagenome</name>
    <dbReference type="NCBI Taxonomy" id="408172"/>
    <lineage>
        <taxon>unclassified sequences</taxon>
        <taxon>metagenomes</taxon>
        <taxon>ecological metagenomes</taxon>
    </lineage>
</organism>
<gene>
    <name evidence="1" type="ORF">METZ01_LOCUS413055</name>
</gene>
<evidence type="ECO:0000313" key="1">
    <source>
        <dbReference type="EMBL" id="SVD60201.1"/>
    </source>
</evidence>
<sequence>VIVTVMLANIQMLMVYVHAKNVIVIPKELQ</sequence>
<accession>A0A382WQ65</accession>
<feature type="non-terminal residue" evidence="1">
    <location>
        <position position="1"/>
    </location>
</feature>
<dbReference type="EMBL" id="UINC01161169">
    <property type="protein sequence ID" value="SVD60201.1"/>
    <property type="molecule type" value="Genomic_DNA"/>
</dbReference>
<protein>
    <submittedName>
        <fullName evidence="1">Uncharacterized protein</fullName>
    </submittedName>
</protein>
<reference evidence="1" key="1">
    <citation type="submission" date="2018-05" db="EMBL/GenBank/DDBJ databases">
        <authorList>
            <person name="Lanie J.A."/>
            <person name="Ng W.-L."/>
            <person name="Kazmierczak K.M."/>
            <person name="Andrzejewski T.M."/>
            <person name="Davidsen T.M."/>
            <person name="Wayne K.J."/>
            <person name="Tettelin H."/>
            <person name="Glass J.I."/>
            <person name="Rusch D."/>
            <person name="Podicherti R."/>
            <person name="Tsui H.-C.T."/>
            <person name="Winkler M.E."/>
        </authorList>
    </citation>
    <scope>NUCLEOTIDE SEQUENCE</scope>
</reference>
<proteinExistence type="predicted"/>
<dbReference type="AlphaFoldDB" id="A0A382WQ65"/>
<name>A0A382WQ65_9ZZZZ</name>